<dbReference type="InterPro" id="IPR008916">
    <property type="entry name" value="Retrov_capsid_C"/>
</dbReference>
<evidence type="ECO:0000313" key="7">
    <source>
        <dbReference type="EMBL" id="NWR48857.1"/>
    </source>
</evidence>
<dbReference type="PANTHER" id="PTHR40389">
    <property type="entry name" value="ENDOGENOUS RETROVIRUS GROUP K MEMBER 24 GAG POLYPROTEIN-RELATED"/>
    <property type="match status" value="1"/>
</dbReference>
<gene>
    <name evidence="7" type="primary">Ervk8_0</name>
    <name evidence="7" type="ORF">REGSAT_R10594</name>
</gene>
<dbReference type="SMART" id="SM00343">
    <property type="entry name" value="ZnF_C2HC"/>
    <property type="match status" value="1"/>
</dbReference>
<feature type="non-terminal residue" evidence="7">
    <location>
        <position position="1"/>
    </location>
</feature>
<dbReference type="OrthoDB" id="9352756at2759"/>
<dbReference type="GO" id="GO:0016032">
    <property type="term" value="P:viral process"/>
    <property type="evidence" value="ECO:0007669"/>
    <property type="project" value="InterPro"/>
</dbReference>
<dbReference type="InterPro" id="IPR036875">
    <property type="entry name" value="Znf_CCHC_sf"/>
</dbReference>
<comment type="caution">
    <text evidence="7">The sequence shown here is derived from an EMBL/GenBank/DDBJ whole genome shotgun (WGS) entry which is preliminary data.</text>
</comment>
<feature type="compositionally biased region" description="Polar residues" evidence="5">
    <location>
        <begin position="539"/>
        <end position="550"/>
    </location>
</feature>
<evidence type="ECO:0000256" key="1">
    <source>
        <dbReference type="ARBA" id="ARBA00022723"/>
    </source>
</evidence>
<feature type="region of interest" description="Disordered" evidence="5">
    <location>
        <begin position="511"/>
        <end position="560"/>
    </location>
</feature>
<keyword evidence="1" id="KW-0479">Metal-binding</keyword>
<dbReference type="Gene3D" id="1.10.1200.30">
    <property type="match status" value="1"/>
</dbReference>
<dbReference type="Gene3D" id="1.10.375.10">
    <property type="entry name" value="Human Immunodeficiency Virus Type 1 Capsid Protein"/>
    <property type="match status" value="1"/>
</dbReference>
<feature type="domain" description="CCHC-type" evidence="6">
    <location>
        <begin position="480"/>
        <end position="494"/>
    </location>
</feature>
<feature type="region of interest" description="Disordered" evidence="5">
    <location>
        <begin position="122"/>
        <end position="168"/>
    </location>
</feature>
<dbReference type="GO" id="GO:0008270">
    <property type="term" value="F:zinc ion binding"/>
    <property type="evidence" value="ECO:0007669"/>
    <property type="project" value="UniProtKB-KW"/>
</dbReference>
<dbReference type="SUPFAM" id="SSF47353">
    <property type="entry name" value="Retrovirus capsid dimerization domain-like"/>
    <property type="match status" value="1"/>
</dbReference>
<evidence type="ECO:0000256" key="3">
    <source>
        <dbReference type="ARBA" id="ARBA00022833"/>
    </source>
</evidence>
<dbReference type="Pfam" id="PF00607">
    <property type="entry name" value="Gag_p24"/>
    <property type="match status" value="1"/>
</dbReference>
<dbReference type="InterPro" id="IPR050195">
    <property type="entry name" value="Primate_lentivir_Gag_pol-like"/>
</dbReference>
<dbReference type="SUPFAM" id="SSF57756">
    <property type="entry name" value="Retrovirus zinc finger-like domains"/>
    <property type="match status" value="1"/>
</dbReference>
<evidence type="ECO:0000313" key="8">
    <source>
        <dbReference type="Proteomes" id="UP000529728"/>
    </source>
</evidence>
<dbReference type="InterPro" id="IPR001878">
    <property type="entry name" value="Znf_CCHC"/>
</dbReference>
<reference evidence="7 8" key="1">
    <citation type="submission" date="2019-09" db="EMBL/GenBank/DDBJ databases">
        <title>Bird 10,000 Genomes (B10K) Project - Family phase.</title>
        <authorList>
            <person name="Zhang G."/>
        </authorList>
    </citation>
    <scope>NUCLEOTIDE SEQUENCE [LARGE SCALE GENOMIC DNA]</scope>
    <source>
        <strain evidence="7">B10K-DU-001-18</strain>
        <tissue evidence="7">Muscle</tissue>
    </source>
</reference>
<name>A0A7K4XPJ9_REGSA</name>
<evidence type="ECO:0000259" key="6">
    <source>
        <dbReference type="PROSITE" id="PS50158"/>
    </source>
</evidence>
<keyword evidence="3" id="KW-0862">Zinc</keyword>
<proteinExistence type="predicted"/>
<dbReference type="SUPFAM" id="SSF47943">
    <property type="entry name" value="Retrovirus capsid protein, N-terminal core domain"/>
    <property type="match status" value="1"/>
</dbReference>
<dbReference type="Proteomes" id="UP000529728">
    <property type="component" value="Unassembled WGS sequence"/>
</dbReference>
<dbReference type="EMBL" id="VWZN01014155">
    <property type="protein sequence ID" value="NWR48857.1"/>
    <property type="molecule type" value="Genomic_DNA"/>
</dbReference>
<evidence type="ECO:0000256" key="2">
    <source>
        <dbReference type="ARBA" id="ARBA00022771"/>
    </source>
</evidence>
<dbReference type="Gene3D" id="4.10.60.10">
    <property type="entry name" value="Zinc finger, CCHC-type"/>
    <property type="match status" value="1"/>
</dbReference>
<dbReference type="InterPro" id="IPR008919">
    <property type="entry name" value="Retrov_capsid_N"/>
</dbReference>
<dbReference type="PROSITE" id="PS50158">
    <property type="entry name" value="ZF_CCHC"/>
    <property type="match status" value="1"/>
</dbReference>
<accession>A0A7K4XPJ9</accession>
<evidence type="ECO:0000256" key="5">
    <source>
        <dbReference type="SAM" id="MobiDB-lite"/>
    </source>
</evidence>
<dbReference type="GO" id="GO:0003676">
    <property type="term" value="F:nucleic acid binding"/>
    <property type="evidence" value="ECO:0007669"/>
    <property type="project" value="InterPro"/>
</dbReference>
<dbReference type="AlphaFoldDB" id="A0A7K4XPJ9"/>
<evidence type="ECO:0000256" key="4">
    <source>
        <dbReference type="PROSITE-ProRule" id="PRU00047"/>
    </source>
</evidence>
<protein>
    <submittedName>
        <fullName evidence="7">GAK8 protein</fullName>
    </submittedName>
</protein>
<dbReference type="PANTHER" id="PTHR40389:SF3">
    <property type="entry name" value="IGE-BINDING PROTEIN"/>
    <property type="match status" value="1"/>
</dbReference>
<organism evidence="7 8">
    <name type="scientific">Regulus satrapa</name>
    <name type="common">Golden-crowned kinglet</name>
    <dbReference type="NCBI Taxonomy" id="13245"/>
    <lineage>
        <taxon>Eukaryota</taxon>
        <taxon>Metazoa</taxon>
        <taxon>Chordata</taxon>
        <taxon>Craniata</taxon>
        <taxon>Vertebrata</taxon>
        <taxon>Euteleostomi</taxon>
        <taxon>Archelosauria</taxon>
        <taxon>Archosauria</taxon>
        <taxon>Dinosauria</taxon>
        <taxon>Saurischia</taxon>
        <taxon>Theropoda</taxon>
        <taxon>Coelurosauria</taxon>
        <taxon>Aves</taxon>
        <taxon>Neognathae</taxon>
        <taxon>Neoaves</taxon>
        <taxon>Telluraves</taxon>
        <taxon>Australaves</taxon>
        <taxon>Passeriformes</taxon>
        <taxon>Regulidae</taxon>
        <taxon>Regulus</taxon>
    </lineage>
</organism>
<keyword evidence="8" id="KW-1185">Reference proteome</keyword>
<keyword evidence="2 4" id="KW-0863">Zinc-finger</keyword>
<feature type="non-terminal residue" evidence="7">
    <location>
        <position position="560"/>
    </location>
</feature>
<sequence>MERQAAYDLFTCFLEKRRVQGIDLEKELPGLLEYGHAKGRFQNPQTVHELSEWRKFGDDLWEAVMNDDETAKRLGKQWRVVHNTLLQYQAEQKAAQRATEAIDKNKNYEEWSTCPLPPVTNTVILSPASDPAQNSESLPARSPSKPSAPPAPRQEPLTTSDEPIPGAESDLAGAIAQERREAWATLAREFIDSGDEEATVAAIESAFPEKFTPMAAGRLQAAITARDWKLLSQLRATARQFGVTGEPTKQMLDYIWGTKILLPADCRGIAKLIFTQHQELLFSAYWQTLCHESVAVVRQPGDPLFGITLNELLGTGPFAHTEAQALIGPDKLRESMKLMRAAIDRVKEPGGIPSYRGLKQGREELFGLFIDRVASAMEKAGVQDYKKGALLKQCALQNSSTSTKNVSNTSGANLSREEALERMANIPVGTEALLVEAIREIGSGLKEQAAAFQNQVLAALAPLQAAVTKGWRTPCSGRPKCYRCGGGGHIRRECQAANVWCENCRSDSHAAGACRRRSGNGQSSAASRRAKTRDAAANTPVQLPSNQPQPGASAWAWQPQ</sequence>